<organism evidence="6 7">
    <name type="scientific">Methylocapsa polymorpha</name>
    <dbReference type="NCBI Taxonomy" id="3080828"/>
    <lineage>
        <taxon>Bacteria</taxon>
        <taxon>Pseudomonadati</taxon>
        <taxon>Pseudomonadota</taxon>
        <taxon>Alphaproteobacteria</taxon>
        <taxon>Hyphomicrobiales</taxon>
        <taxon>Beijerinckiaceae</taxon>
        <taxon>Methylocapsa</taxon>
    </lineage>
</organism>
<accession>A0ABZ0HQP7</accession>
<proteinExistence type="inferred from homology"/>
<dbReference type="HAMAP" id="MF_00658">
    <property type="entry name" value="23SrRNA_methyltr_H"/>
    <property type="match status" value="1"/>
</dbReference>
<comment type="subcellular location">
    <subcellularLocation>
        <location evidence="5">Cytoplasm</location>
    </subcellularLocation>
</comment>
<comment type="function">
    <text evidence="5">Specifically methylates the pseudouridine at position 1915 (m3Psi1915) in 23S rRNA.</text>
</comment>
<dbReference type="EMBL" id="CP136862">
    <property type="protein sequence ID" value="WOJ89622.1"/>
    <property type="molecule type" value="Genomic_DNA"/>
</dbReference>
<dbReference type="EC" id="2.1.1.177" evidence="5"/>
<evidence type="ECO:0000313" key="7">
    <source>
        <dbReference type="Proteomes" id="UP001626536"/>
    </source>
</evidence>
<sequence>MRLMLVSVGRAKAGPERDLAARYIERAAAAGRAIGFSAIDLRELDESRARRAEDRKEEEAKTVRALLGPGCSVIALDEAGKLMSSRAFAGDLGRRRDEGAAALALVIGGPDGLARSFCASASLVLSFGPMTFPHQLARIMAAEQIYRAVTILSGHPYHRD</sequence>
<feature type="binding site" evidence="5">
    <location>
        <begin position="127"/>
        <end position="132"/>
    </location>
    <ligand>
        <name>S-adenosyl-L-methionine</name>
        <dbReference type="ChEBI" id="CHEBI:59789"/>
    </ligand>
</feature>
<name>A0ABZ0HQP7_9HYPH</name>
<evidence type="ECO:0000256" key="3">
    <source>
        <dbReference type="ARBA" id="ARBA00022691"/>
    </source>
</evidence>
<dbReference type="SUPFAM" id="SSF75217">
    <property type="entry name" value="alpha/beta knot"/>
    <property type="match status" value="1"/>
</dbReference>
<keyword evidence="1 5" id="KW-0489">Methyltransferase</keyword>
<keyword evidence="2 5" id="KW-0808">Transferase</keyword>
<dbReference type="InterPro" id="IPR003742">
    <property type="entry name" value="RlmH-like"/>
</dbReference>
<dbReference type="Gene3D" id="3.40.1280.10">
    <property type="match status" value="1"/>
</dbReference>
<comment type="subunit">
    <text evidence="5">Homodimer.</text>
</comment>
<evidence type="ECO:0000256" key="1">
    <source>
        <dbReference type="ARBA" id="ARBA00022603"/>
    </source>
</evidence>
<keyword evidence="5" id="KW-0963">Cytoplasm</keyword>
<comment type="catalytic activity">
    <reaction evidence="5">
        <text>pseudouridine(1915) in 23S rRNA + S-adenosyl-L-methionine = N(3)-methylpseudouridine(1915) in 23S rRNA + S-adenosyl-L-homocysteine + H(+)</text>
        <dbReference type="Rhea" id="RHEA:42752"/>
        <dbReference type="Rhea" id="RHEA-COMP:10221"/>
        <dbReference type="Rhea" id="RHEA-COMP:10222"/>
        <dbReference type="ChEBI" id="CHEBI:15378"/>
        <dbReference type="ChEBI" id="CHEBI:57856"/>
        <dbReference type="ChEBI" id="CHEBI:59789"/>
        <dbReference type="ChEBI" id="CHEBI:65314"/>
        <dbReference type="ChEBI" id="CHEBI:74486"/>
        <dbReference type="EC" id="2.1.1.177"/>
    </reaction>
</comment>
<evidence type="ECO:0000313" key="6">
    <source>
        <dbReference type="EMBL" id="WOJ89622.1"/>
    </source>
</evidence>
<keyword evidence="5" id="KW-0698">rRNA processing</keyword>
<dbReference type="CDD" id="cd18081">
    <property type="entry name" value="RlmH-like"/>
    <property type="match status" value="1"/>
</dbReference>
<evidence type="ECO:0000256" key="2">
    <source>
        <dbReference type="ARBA" id="ARBA00022679"/>
    </source>
</evidence>
<dbReference type="Proteomes" id="UP001626536">
    <property type="component" value="Chromosome"/>
</dbReference>
<dbReference type="Pfam" id="PF02590">
    <property type="entry name" value="SPOUT_MTase"/>
    <property type="match status" value="1"/>
</dbReference>
<dbReference type="InterPro" id="IPR029028">
    <property type="entry name" value="Alpha/beta_knot_MTases"/>
</dbReference>
<keyword evidence="3 5" id="KW-0949">S-adenosyl-L-methionine</keyword>
<reference evidence="6 7" key="1">
    <citation type="submission" date="2023-10" db="EMBL/GenBank/DDBJ databases">
        <title>Novel methanotroph of the genus Methylocapsa from a subarctic wetland.</title>
        <authorList>
            <person name="Belova S.E."/>
            <person name="Oshkin I.Y."/>
            <person name="Miroshnikov K."/>
            <person name="Dedysh S.N."/>
        </authorList>
    </citation>
    <scope>NUCLEOTIDE SEQUENCE [LARGE SCALE GENOMIC DNA]</scope>
    <source>
        <strain evidence="6 7">RX1</strain>
    </source>
</reference>
<dbReference type="PANTHER" id="PTHR33603">
    <property type="entry name" value="METHYLTRANSFERASE"/>
    <property type="match status" value="1"/>
</dbReference>
<dbReference type="NCBIfam" id="NF000989">
    <property type="entry name" value="PRK00103.2-3"/>
    <property type="match status" value="1"/>
</dbReference>
<feature type="binding site" evidence="5">
    <location>
        <position position="76"/>
    </location>
    <ligand>
        <name>S-adenosyl-L-methionine</name>
        <dbReference type="ChEBI" id="CHEBI:59789"/>
    </ligand>
</feature>
<protein>
    <recommendedName>
        <fullName evidence="5">Ribosomal RNA large subunit methyltransferase H</fullName>
        <ecNumber evidence="5">2.1.1.177</ecNumber>
    </recommendedName>
    <alternativeName>
        <fullName evidence="5">23S rRNA (pseudouridine1915-N3)-methyltransferase</fullName>
    </alternativeName>
    <alternativeName>
        <fullName evidence="5">23S rRNA m3Psi1915 methyltransferase</fullName>
    </alternativeName>
    <alternativeName>
        <fullName evidence="5">rRNA (pseudouridine-N3-)-methyltransferase RlmH</fullName>
    </alternativeName>
</protein>
<dbReference type="InterPro" id="IPR029026">
    <property type="entry name" value="tRNA_m1G_MTases_N"/>
</dbReference>
<gene>
    <name evidence="5 6" type="primary">rlmH</name>
    <name evidence="6" type="ORF">RZS28_17845</name>
</gene>
<feature type="binding site" evidence="5">
    <location>
        <position position="108"/>
    </location>
    <ligand>
        <name>S-adenosyl-L-methionine</name>
        <dbReference type="ChEBI" id="CHEBI:59789"/>
    </ligand>
</feature>
<evidence type="ECO:0000256" key="4">
    <source>
        <dbReference type="ARBA" id="ARBA00038303"/>
    </source>
</evidence>
<dbReference type="PIRSF" id="PIRSF004505">
    <property type="entry name" value="MT_bac"/>
    <property type="match status" value="1"/>
</dbReference>
<dbReference type="PANTHER" id="PTHR33603:SF1">
    <property type="entry name" value="RIBOSOMAL RNA LARGE SUBUNIT METHYLTRANSFERASE H"/>
    <property type="match status" value="1"/>
</dbReference>
<evidence type="ECO:0000256" key="5">
    <source>
        <dbReference type="HAMAP-Rule" id="MF_00658"/>
    </source>
</evidence>
<comment type="similarity">
    <text evidence="4 5">Belongs to the RNA methyltransferase RlmH family.</text>
</comment>
<keyword evidence="7" id="KW-1185">Reference proteome</keyword>